<dbReference type="InterPro" id="IPR053277">
    <property type="entry name" value="Endomembrane_traffic_mod"/>
</dbReference>
<accession>A0A431VHD4</accession>
<reference evidence="1 2" key="1">
    <citation type="submission" date="2018-12" db="EMBL/GenBank/DDBJ databases">
        <authorList>
            <person name="Yang Y."/>
        </authorList>
    </citation>
    <scope>NUCLEOTIDE SEQUENCE [LARGE SCALE GENOMIC DNA]</scope>
    <source>
        <strain evidence="1 2">L-25-5w-1</strain>
    </source>
</reference>
<dbReference type="Pfam" id="PF06552">
    <property type="entry name" value="TOM20_plant"/>
    <property type="match status" value="2"/>
</dbReference>
<organism evidence="1 2">
    <name type="scientific">Azospirillum griseum</name>
    <dbReference type="NCBI Taxonomy" id="2496639"/>
    <lineage>
        <taxon>Bacteria</taxon>
        <taxon>Pseudomonadati</taxon>
        <taxon>Pseudomonadota</taxon>
        <taxon>Alphaproteobacteria</taxon>
        <taxon>Rhodospirillales</taxon>
        <taxon>Azospirillaceae</taxon>
        <taxon>Azospirillum</taxon>
    </lineage>
</organism>
<dbReference type="EMBL" id="RXMA01000011">
    <property type="protein sequence ID" value="RTR19430.1"/>
    <property type="molecule type" value="Genomic_DNA"/>
</dbReference>
<dbReference type="NCBIfam" id="NF047558">
    <property type="entry name" value="TPR_END_plus"/>
    <property type="match status" value="1"/>
</dbReference>
<dbReference type="SUPFAM" id="SSF52467">
    <property type="entry name" value="DHS-like NAD/FAD-binding domain"/>
    <property type="match status" value="1"/>
</dbReference>
<evidence type="ECO:0000313" key="2">
    <source>
        <dbReference type="Proteomes" id="UP000277007"/>
    </source>
</evidence>
<name>A0A431VHD4_9PROT</name>
<proteinExistence type="predicted"/>
<dbReference type="SUPFAM" id="SSF48452">
    <property type="entry name" value="TPR-like"/>
    <property type="match status" value="1"/>
</dbReference>
<dbReference type="Gene3D" id="1.25.40.10">
    <property type="entry name" value="Tetratricopeptide repeat domain"/>
    <property type="match status" value="3"/>
</dbReference>
<comment type="caution">
    <text evidence="1">The sequence shown here is derived from an EMBL/GenBank/DDBJ whole genome shotgun (WGS) entry which is preliminary data.</text>
</comment>
<dbReference type="PANTHER" id="PTHR45005:SF2">
    <property type="entry name" value="PROTEIN HLB1"/>
    <property type="match status" value="1"/>
</dbReference>
<sequence>MSGVANTSVEEIADCMRARKRANQACSLLIGAGCSVSAGIPLANGFVSRIQKEHGAAYRRAKTKHYPDVMAELGDGYRRDLVAEAIDKAHINWAHIAIAQLMKHGYVSRVLTTNFDPLVVRACAMVGEFPAVYDFAASQNFHPEYLPEKAVFYLHGQRDGFILLHTEEDVRRHSANLAPLFREAGQGRMWLVAGYSGENDPVFTHLEAVEHFRYNLTWARYEDEDPPPHLTQKLLKPGKGTLYLRGYDADRLFVELAQRLDCFPPDFISAPFQHLRNTLDRVGPFQLPHKAGPLDIVQEARKRIDHAETVVRSAADATRDRVLQAILRADYADAVRDVTDGAIAEDAELRGLMATAHFMLGVNAQQRGESATGKEFERAISTAIEQYQRCLALKPDKHEAWNNWGNALADQAKTTGGDDARTLFDVAGQKYAEAIAIKPDDHEAWYNWGIALFHQAKATGGDDARTLFDMAGQKYAKAIAIKPDFHEAWYNWGNALFHQARATGGDDARTLFDVAGQKYAKAIAIKPDKHEAWYNWGNALADQAKATGGDDARTLFDVAGQKFAEAIAIKPDFHEAWYNWGVALSDQAKATGGDDARTLFDVAGQKYAEAIAIKPDKHEAWNNWGNALFHQAKATGGDDARTLFGLAAQKYAEAIAIKPNCHEAWNNWGFAFLYLANITSGTEAAQNLAETDARYRRALSLTPNAPNTLYNLACLHSLRRNESACRMWLTRCLAIPHPNAKRLLSSDSDFDSLRDTPWFQGLLAAL</sequence>
<evidence type="ECO:0000313" key="1">
    <source>
        <dbReference type="EMBL" id="RTR19430.1"/>
    </source>
</evidence>
<dbReference type="InterPro" id="IPR029035">
    <property type="entry name" value="DHS-like_NAD/FAD-binding_dom"/>
</dbReference>
<protein>
    <recommendedName>
        <fullName evidence="3">Tetratricopeptide repeat protein</fullName>
    </recommendedName>
</protein>
<dbReference type="Gene3D" id="3.40.50.1220">
    <property type="entry name" value="TPP-binding domain"/>
    <property type="match status" value="1"/>
</dbReference>
<dbReference type="RefSeq" id="WP_126615924.1">
    <property type="nucleotide sequence ID" value="NZ_RXMA01000011.1"/>
</dbReference>
<evidence type="ECO:0008006" key="3">
    <source>
        <dbReference type="Google" id="ProtNLM"/>
    </source>
</evidence>
<keyword evidence="2" id="KW-1185">Reference proteome</keyword>
<dbReference type="PANTHER" id="PTHR45005">
    <property type="match status" value="1"/>
</dbReference>
<dbReference type="AlphaFoldDB" id="A0A431VHD4"/>
<dbReference type="InterPro" id="IPR011990">
    <property type="entry name" value="TPR-like_helical_dom_sf"/>
</dbReference>
<gene>
    <name evidence="1" type="ORF">EJ903_13090</name>
</gene>
<dbReference type="OrthoDB" id="5509947at2"/>
<dbReference type="Proteomes" id="UP000277007">
    <property type="component" value="Unassembled WGS sequence"/>
</dbReference>